<dbReference type="SMART" id="SM00855">
    <property type="entry name" value="PGAM"/>
    <property type="match status" value="1"/>
</dbReference>
<evidence type="ECO:0000256" key="1">
    <source>
        <dbReference type="ARBA" id="ARBA00004127"/>
    </source>
</evidence>
<comment type="catalytic activity">
    <reaction evidence="9 12">
        <text>L-cysteinyl-[protein] + hexadecanoyl-CoA = S-hexadecanoyl-L-cysteinyl-[protein] + CoA</text>
        <dbReference type="Rhea" id="RHEA:36683"/>
        <dbReference type="Rhea" id="RHEA-COMP:10131"/>
        <dbReference type="Rhea" id="RHEA-COMP:11032"/>
        <dbReference type="ChEBI" id="CHEBI:29950"/>
        <dbReference type="ChEBI" id="CHEBI:57287"/>
        <dbReference type="ChEBI" id="CHEBI:57379"/>
        <dbReference type="ChEBI" id="CHEBI:74151"/>
        <dbReference type="EC" id="2.3.1.225"/>
    </reaction>
</comment>
<dbReference type="InterPro" id="IPR001594">
    <property type="entry name" value="Palmitoyltrfase_DHHC"/>
</dbReference>
<dbReference type="PANTHER" id="PTHR22883:SF43">
    <property type="entry name" value="PALMITOYLTRANSFERASE APP"/>
    <property type="match status" value="1"/>
</dbReference>
<accession>A0A9P1G456</accession>
<dbReference type="EC" id="2.3.1.225" evidence="12"/>
<comment type="domain">
    <text evidence="12">The DHHC domain is required for palmitoyltransferase activity.</text>
</comment>
<dbReference type="InterPro" id="IPR039859">
    <property type="entry name" value="PFA4/ZDH16/20/ERF2-like"/>
</dbReference>
<dbReference type="InterPro" id="IPR001345">
    <property type="entry name" value="PG/BPGM_mutase_AS"/>
</dbReference>
<dbReference type="Proteomes" id="UP001152797">
    <property type="component" value="Unassembled WGS sequence"/>
</dbReference>
<dbReference type="Pfam" id="PF00300">
    <property type="entry name" value="His_Phos_1"/>
    <property type="match status" value="1"/>
</dbReference>
<evidence type="ECO:0000256" key="11">
    <source>
        <dbReference type="PIRSR" id="PIRSR613078-2"/>
    </source>
</evidence>
<comment type="subcellular location">
    <subcellularLocation>
        <location evidence="1">Endomembrane system</location>
        <topology evidence="1">Multi-pass membrane protein</topology>
    </subcellularLocation>
</comment>
<evidence type="ECO:0000256" key="8">
    <source>
        <dbReference type="ARBA" id="ARBA00023315"/>
    </source>
</evidence>
<protein>
    <recommendedName>
        <fullName evidence="12">Palmitoyltransferase</fullName>
        <ecNumber evidence="12">2.3.1.225</ecNumber>
    </recommendedName>
</protein>
<evidence type="ECO:0000256" key="4">
    <source>
        <dbReference type="ARBA" id="ARBA00022989"/>
    </source>
</evidence>
<feature type="domain" description="Palmitoyltransferase DHHC" evidence="13">
    <location>
        <begin position="336"/>
        <end position="470"/>
    </location>
</feature>
<evidence type="ECO:0000313" key="16">
    <source>
        <dbReference type="Proteomes" id="UP001152797"/>
    </source>
</evidence>
<keyword evidence="8 12" id="KW-0012">Acyltransferase</keyword>
<organism evidence="14">
    <name type="scientific">Cladocopium goreaui</name>
    <dbReference type="NCBI Taxonomy" id="2562237"/>
    <lineage>
        <taxon>Eukaryota</taxon>
        <taxon>Sar</taxon>
        <taxon>Alveolata</taxon>
        <taxon>Dinophyceae</taxon>
        <taxon>Suessiales</taxon>
        <taxon>Symbiodiniaceae</taxon>
        <taxon>Cladocopium</taxon>
    </lineage>
</organism>
<dbReference type="GO" id="GO:0006612">
    <property type="term" value="P:protein targeting to membrane"/>
    <property type="evidence" value="ECO:0007669"/>
    <property type="project" value="TreeGrafter"/>
</dbReference>
<name>A0A9P1G456_9DINO</name>
<dbReference type="GO" id="GO:0019706">
    <property type="term" value="F:protein-cysteine S-palmitoyltransferase activity"/>
    <property type="evidence" value="ECO:0007669"/>
    <property type="project" value="UniProtKB-EC"/>
</dbReference>
<feature type="transmembrane region" description="Helical" evidence="12">
    <location>
        <begin position="383"/>
        <end position="403"/>
    </location>
</feature>
<dbReference type="SUPFAM" id="SSF53254">
    <property type="entry name" value="Phosphoglycerate mutase-like"/>
    <property type="match status" value="1"/>
</dbReference>
<feature type="transmembrane region" description="Helical" evidence="12">
    <location>
        <begin position="434"/>
        <end position="453"/>
    </location>
</feature>
<dbReference type="GO" id="GO:0005794">
    <property type="term" value="C:Golgi apparatus"/>
    <property type="evidence" value="ECO:0007669"/>
    <property type="project" value="TreeGrafter"/>
</dbReference>
<feature type="binding site" evidence="11">
    <location>
        <begin position="13"/>
        <end position="20"/>
    </location>
    <ligand>
        <name>substrate</name>
    </ligand>
</feature>
<keyword evidence="6" id="KW-0564">Palmitate</keyword>
<evidence type="ECO:0000313" key="14">
    <source>
        <dbReference type="EMBL" id="CAI3999378.1"/>
    </source>
</evidence>
<feature type="binding site" evidence="11">
    <location>
        <position position="73"/>
    </location>
    <ligand>
        <name>substrate</name>
    </ligand>
</feature>
<evidence type="ECO:0000256" key="10">
    <source>
        <dbReference type="PIRSR" id="PIRSR613078-1"/>
    </source>
</evidence>
<keyword evidence="5 12" id="KW-0472">Membrane</keyword>
<keyword evidence="7" id="KW-0449">Lipoprotein</keyword>
<dbReference type="Pfam" id="PF01529">
    <property type="entry name" value="DHHC"/>
    <property type="match status" value="1"/>
</dbReference>
<feature type="transmembrane region" description="Helical" evidence="12">
    <location>
        <begin position="272"/>
        <end position="296"/>
    </location>
</feature>
<dbReference type="InterPro" id="IPR013078">
    <property type="entry name" value="His_Pase_superF_clade-1"/>
</dbReference>
<dbReference type="GO" id="GO:0005783">
    <property type="term" value="C:endoplasmic reticulum"/>
    <property type="evidence" value="ECO:0007669"/>
    <property type="project" value="TreeGrafter"/>
</dbReference>
<feature type="active site" description="Tele-phosphohistidine intermediate" evidence="10">
    <location>
        <position position="14"/>
    </location>
</feature>
<dbReference type="AlphaFoldDB" id="A0A9P1G456"/>
<dbReference type="InterPro" id="IPR029033">
    <property type="entry name" value="His_PPase_superfam"/>
</dbReference>
<evidence type="ECO:0000256" key="3">
    <source>
        <dbReference type="ARBA" id="ARBA00022692"/>
    </source>
</evidence>
<evidence type="ECO:0000259" key="13">
    <source>
        <dbReference type="Pfam" id="PF01529"/>
    </source>
</evidence>
<evidence type="ECO:0000256" key="6">
    <source>
        <dbReference type="ARBA" id="ARBA00023139"/>
    </source>
</evidence>
<evidence type="ECO:0000256" key="12">
    <source>
        <dbReference type="RuleBase" id="RU079119"/>
    </source>
</evidence>
<gene>
    <name evidence="14" type="ORF">C1SCF055_LOCUS25579</name>
</gene>
<keyword evidence="16" id="KW-1185">Reference proteome</keyword>
<feature type="binding site" evidence="11">
    <location>
        <position position="108"/>
    </location>
    <ligand>
        <name>substrate</name>
    </ligand>
</feature>
<dbReference type="OrthoDB" id="4096362at2759"/>
<dbReference type="Gene3D" id="3.40.50.1240">
    <property type="entry name" value="Phosphoglycerate mutase-like"/>
    <property type="match status" value="1"/>
</dbReference>
<sequence length="524" mass="59240">HASQLPFTCVVVRHGETDWNRQLRVQGTTDVPLNARGRLQAERCADSVLTQFRHRLSVSVERSTPILSSSLQRAADTAQAIARAVTAEVYKDIRLNEWNLGVIEGMSKDEAAAKHAGDWKIFSHWCSTEVKEEISQQRISGGESMEEVRLRAVQCLEEADPGPERMVIAVTHGGVLGQLLRHAVQNSGQQASVVFWCVPEDPGRLGIPWLTGPEDSFKEYLSKRYKGNSSVWCGGRFATGQVWPNAISTFTLTFGPGAWYFHFLLPIVRPGLILTSFLGISQCVLAAVILVTFFFASAMNPGIIPRNESIPQELEQQMDLRGVPRHRFLKISEITIKQKFCATCNIFRPPRSKHCSFCDNCILRFDHHCTWLGNCVGLYNYRYFVVLIYSSTIFLMQCLYVTVCHFGQEADDTFGPDYGFLDVLWVLSEDTSTVFFFLYCLFLMFAVLLLAVYHTVISLQNLTTNEHVKNYYREGQNPFDYGGLKNCQQIYCFPERVLPEGDDKIEAGYLPFGSYSDGQSFDEL</sequence>
<dbReference type="EMBL" id="CAMXCT010002621">
    <property type="protein sequence ID" value="CAI3999378.1"/>
    <property type="molecule type" value="Genomic_DNA"/>
</dbReference>
<feature type="active site" description="Proton donor/acceptor" evidence="10">
    <location>
        <position position="97"/>
    </location>
</feature>
<dbReference type="EMBL" id="CAMXCT030002621">
    <property type="protein sequence ID" value="CAL4786690.1"/>
    <property type="molecule type" value="Genomic_DNA"/>
</dbReference>
<dbReference type="PROSITE" id="PS00175">
    <property type="entry name" value="PG_MUTASE"/>
    <property type="match status" value="1"/>
</dbReference>
<dbReference type="PANTHER" id="PTHR22883">
    <property type="entry name" value="ZINC FINGER DHHC DOMAIN CONTAINING PROTEIN"/>
    <property type="match status" value="1"/>
</dbReference>
<dbReference type="PROSITE" id="PS50216">
    <property type="entry name" value="DHHC"/>
    <property type="match status" value="1"/>
</dbReference>
<keyword evidence="3 12" id="KW-0812">Transmembrane</keyword>
<comment type="caution">
    <text evidence="14">The sequence shown here is derived from an EMBL/GenBank/DDBJ whole genome shotgun (WGS) entry which is preliminary data.</text>
</comment>
<evidence type="ECO:0000256" key="7">
    <source>
        <dbReference type="ARBA" id="ARBA00023288"/>
    </source>
</evidence>
<evidence type="ECO:0000313" key="15">
    <source>
        <dbReference type="EMBL" id="CAL4786690.1"/>
    </source>
</evidence>
<proteinExistence type="inferred from homology"/>
<reference evidence="14" key="1">
    <citation type="submission" date="2022-10" db="EMBL/GenBank/DDBJ databases">
        <authorList>
            <person name="Chen Y."/>
            <person name="Dougan E. K."/>
            <person name="Chan C."/>
            <person name="Rhodes N."/>
            <person name="Thang M."/>
        </authorList>
    </citation>
    <scope>NUCLEOTIDE SEQUENCE</scope>
</reference>
<evidence type="ECO:0000256" key="2">
    <source>
        <dbReference type="ARBA" id="ARBA00022679"/>
    </source>
</evidence>
<feature type="non-terminal residue" evidence="14">
    <location>
        <position position="1"/>
    </location>
</feature>
<keyword evidence="4 12" id="KW-1133">Transmembrane helix</keyword>
<dbReference type="EMBL" id="CAMXCT020002621">
    <property type="protein sequence ID" value="CAL1152753.1"/>
    <property type="molecule type" value="Genomic_DNA"/>
</dbReference>
<reference evidence="15 16" key="2">
    <citation type="submission" date="2024-05" db="EMBL/GenBank/DDBJ databases">
        <authorList>
            <person name="Chen Y."/>
            <person name="Shah S."/>
            <person name="Dougan E. K."/>
            <person name="Thang M."/>
            <person name="Chan C."/>
        </authorList>
    </citation>
    <scope>NUCLEOTIDE SEQUENCE [LARGE SCALE GENOMIC DNA]</scope>
</reference>
<evidence type="ECO:0000256" key="9">
    <source>
        <dbReference type="ARBA" id="ARBA00048048"/>
    </source>
</evidence>
<evidence type="ECO:0000256" key="5">
    <source>
        <dbReference type="ARBA" id="ARBA00023136"/>
    </source>
</evidence>
<keyword evidence="2 12" id="KW-0808">Transferase</keyword>
<dbReference type="CDD" id="cd07067">
    <property type="entry name" value="HP_PGM_like"/>
    <property type="match status" value="1"/>
</dbReference>
<comment type="similarity">
    <text evidence="12">Belongs to the DHHC palmitoyltransferase family.</text>
</comment>